<sequence length="142" mass="15654">MEDEAEVTMVAMLSASLALVRPVGMTAQETADWLEVAFEAVAHIPLHIFEAGCRAARQTCTHHSQIVPAIVKETREELAWYNRPKVPPALRLVAPVAEVPPLSELPLPDPETLMPSLRRMGLNRGWIVERGGRLEWAEGDAA</sequence>
<protein>
    <submittedName>
        <fullName evidence="1">Uncharacterized protein</fullName>
    </submittedName>
</protein>
<organism evidence="1 2">
    <name type="scientific">Novosphingobium pentaromativorans US6-1</name>
    <dbReference type="NCBI Taxonomy" id="1088721"/>
    <lineage>
        <taxon>Bacteria</taxon>
        <taxon>Pseudomonadati</taxon>
        <taxon>Pseudomonadota</taxon>
        <taxon>Alphaproteobacteria</taxon>
        <taxon>Sphingomonadales</taxon>
        <taxon>Sphingomonadaceae</taxon>
        <taxon>Novosphingobium</taxon>
    </lineage>
</organism>
<evidence type="ECO:0000313" key="2">
    <source>
        <dbReference type="Proteomes" id="UP000004030"/>
    </source>
</evidence>
<dbReference type="OrthoDB" id="7507656at2"/>
<accession>G6E7H8</accession>
<dbReference type="STRING" id="1088721.JI59_18540"/>
<gene>
    <name evidence="1" type="ORF">NSU_0313</name>
</gene>
<dbReference type="EMBL" id="AGFM01000006">
    <property type="protein sequence ID" value="EHJ62801.1"/>
    <property type="molecule type" value="Genomic_DNA"/>
</dbReference>
<name>G6E7H8_9SPHN</name>
<dbReference type="PATRIC" id="fig|1088721.3.peg.309"/>
<dbReference type="RefSeq" id="WP_007011230.1">
    <property type="nucleotide sequence ID" value="NZ_AGFM01000006.1"/>
</dbReference>
<dbReference type="Proteomes" id="UP000004030">
    <property type="component" value="Unassembled WGS sequence"/>
</dbReference>
<keyword evidence="2" id="KW-1185">Reference proteome</keyword>
<dbReference type="AlphaFoldDB" id="G6E7H8"/>
<comment type="caution">
    <text evidence="1">The sequence shown here is derived from an EMBL/GenBank/DDBJ whole genome shotgun (WGS) entry which is preliminary data.</text>
</comment>
<evidence type="ECO:0000313" key="1">
    <source>
        <dbReference type="EMBL" id="EHJ62801.1"/>
    </source>
</evidence>
<reference evidence="1 2" key="1">
    <citation type="journal article" date="2012" name="J. Bacteriol.">
        <title>Genome sequence of benzo(a)pyrene-degrading bacterium Novosphingobium pentaromativorans US6-1.</title>
        <authorList>
            <person name="Luo Y.R."/>
            <person name="Kang S.G."/>
            <person name="Kim S.J."/>
            <person name="Kim M.R."/>
            <person name="Li N."/>
            <person name="Lee J.H."/>
            <person name="Kwon K.K."/>
        </authorList>
    </citation>
    <scope>NUCLEOTIDE SEQUENCE [LARGE SCALE GENOMIC DNA]</scope>
    <source>
        <strain evidence="1 2">US6-1</strain>
    </source>
</reference>
<proteinExistence type="predicted"/>